<dbReference type="GO" id="GO:0003871">
    <property type="term" value="F:5-methyltetrahydropteroyltriglutamate-homocysteine S-methyltransferase activity"/>
    <property type="evidence" value="ECO:0007669"/>
    <property type="project" value="UniProtKB-EC"/>
</dbReference>
<name>A0A929RQW6_9ACTO</name>
<evidence type="ECO:0000313" key="5">
    <source>
        <dbReference type="EMBL" id="MBF0967458.1"/>
    </source>
</evidence>
<keyword evidence="5" id="KW-0489">Methyltransferase</keyword>
<dbReference type="SUPFAM" id="SSF51726">
    <property type="entry name" value="UROD/MetE-like"/>
    <property type="match status" value="1"/>
</dbReference>
<proteinExistence type="predicted"/>
<dbReference type="AlphaFoldDB" id="A0A929RQW6"/>
<dbReference type="EMBL" id="JABZGF010000494">
    <property type="protein sequence ID" value="MBF0967458.1"/>
    <property type="molecule type" value="Genomic_DNA"/>
</dbReference>
<dbReference type="PANTHER" id="PTHR30519">
    <property type="entry name" value="5-METHYLTETRAHYDROPTEROYLTRIGLUTAMATE--HOMOCYSTEINE METHYLTRANSFERASE"/>
    <property type="match status" value="1"/>
</dbReference>
<gene>
    <name evidence="5" type="primary">metE</name>
    <name evidence="5" type="ORF">HXK09_10065</name>
</gene>
<dbReference type="Pfam" id="PF01717">
    <property type="entry name" value="Meth_synt_2"/>
    <property type="match status" value="1"/>
</dbReference>
<keyword evidence="2" id="KW-0479">Metal-binding</keyword>
<dbReference type="GO" id="GO:0032259">
    <property type="term" value="P:methylation"/>
    <property type="evidence" value="ECO:0007669"/>
    <property type="project" value="UniProtKB-KW"/>
</dbReference>
<dbReference type="InterPro" id="IPR038071">
    <property type="entry name" value="UROD/MetE-like_sf"/>
</dbReference>
<evidence type="ECO:0000256" key="2">
    <source>
        <dbReference type="ARBA" id="ARBA00022723"/>
    </source>
</evidence>
<feature type="non-terminal residue" evidence="5">
    <location>
        <position position="1"/>
    </location>
</feature>
<dbReference type="EC" id="2.1.1.14" evidence="5"/>
<organism evidence="5 6">
    <name type="scientific">Actinomyces bouchesdurhonensis</name>
    <dbReference type="NCBI Taxonomy" id="1852361"/>
    <lineage>
        <taxon>Bacteria</taxon>
        <taxon>Bacillati</taxon>
        <taxon>Actinomycetota</taxon>
        <taxon>Actinomycetes</taxon>
        <taxon>Actinomycetales</taxon>
        <taxon>Actinomycetaceae</taxon>
        <taxon>Actinomyces</taxon>
    </lineage>
</organism>
<evidence type="ECO:0000259" key="4">
    <source>
        <dbReference type="Pfam" id="PF01717"/>
    </source>
</evidence>
<dbReference type="GO" id="GO:0009086">
    <property type="term" value="P:methionine biosynthetic process"/>
    <property type="evidence" value="ECO:0007669"/>
    <property type="project" value="InterPro"/>
</dbReference>
<dbReference type="InterPro" id="IPR002629">
    <property type="entry name" value="Met_Synth_C/arc"/>
</dbReference>
<sequence length="328" mass="35675">IGSFPQTTDIRKVRAANARGELSDADYEARMREEIASVITLQEELGLDVLVHGEAERNDMVQYFAELLDGFAATRNGWVQSYGSRCTRPSILWGDVSRPAPMTVSWTTYAQSLSDKPVKGMLTGPVTIIAWSFPRNDLPLGEIADQIGLALRDEVADLEAAGIAAIQVDEPALRELLPLDADRHADYLNWSVGAFRLATSSVRPDTQIHTHLCYSEFGQIIDAIKGLDADVTSIEAARSKMEVVPELAEAGFDHGIGPGVWDIHAPRVPSVEELAELIGLAADAVPVSRLWVNPDCGLKTRGYAETKASLDNLVCATRQVRAQRGLDG</sequence>
<reference evidence="5" key="1">
    <citation type="submission" date="2020-04" db="EMBL/GenBank/DDBJ databases">
        <title>Deep metagenomics examines the oral microbiome during advanced dental caries in children, revealing novel taxa and co-occurrences with host molecules.</title>
        <authorList>
            <person name="Baker J.L."/>
            <person name="Morton J.T."/>
            <person name="Dinis M."/>
            <person name="Alvarez R."/>
            <person name="Tran N.C."/>
            <person name="Knight R."/>
            <person name="Edlund A."/>
        </authorList>
    </citation>
    <scope>NUCLEOTIDE SEQUENCE</scope>
    <source>
        <strain evidence="5">JCVI_30_bin.13</strain>
    </source>
</reference>
<comment type="caution">
    <text evidence="5">The sequence shown here is derived from an EMBL/GenBank/DDBJ whole genome shotgun (WGS) entry which is preliminary data.</text>
</comment>
<keyword evidence="3" id="KW-0862">Zinc</keyword>
<accession>A0A929RQW6</accession>
<keyword evidence="5" id="KW-0808">Transferase</keyword>
<evidence type="ECO:0000256" key="3">
    <source>
        <dbReference type="ARBA" id="ARBA00022833"/>
    </source>
</evidence>
<dbReference type="Gene3D" id="3.20.20.210">
    <property type="match status" value="1"/>
</dbReference>
<dbReference type="Proteomes" id="UP000759246">
    <property type="component" value="Unassembled WGS sequence"/>
</dbReference>
<dbReference type="GO" id="GO:0008270">
    <property type="term" value="F:zinc ion binding"/>
    <property type="evidence" value="ECO:0007669"/>
    <property type="project" value="InterPro"/>
</dbReference>
<dbReference type="CDD" id="cd03311">
    <property type="entry name" value="CIMS_C_terminal_like"/>
    <property type="match status" value="1"/>
</dbReference>
<protein>
    <submittedName>
        <fullName evidence="5">5-methyltetrahydropteroyltriglutamate--homocysteine S-methyltransferase</fullName>
        <ecNumber evidence="5">2.1.1.14</ecNumber>
    </submittedName>
</protein>
<dbReference type="NCBIfam" id="NF003556">
    <property type="entry name" value="PRK05222.1"/>
    <property type="match status" value="1"/>
</dbReference>
<comment type="cofactor">
    <cofactor evidence="1">
        <name>Zn(2+)</name>
        <dbReference type="ChEBI" id="CHEBI:29105"/>
    </cofactor>
</comment>
<evidence type="ECO:0000256" key="1">
    <source>
        <dbReference type="ARBA" id="ARBA00001947"/>
    </source>
</evidence>
<feature type="domain" description="Cobalamin-independent methionine synthase MetE C-terminal/archaeal" evidence="4">
    <location>
        <begin position="1"/>
        <end position="318"/>
    </location>
</feature>
<evidence type="ECO:0000313" key="6">
    <source>
        <dbReference type="Proteomes" id="UP000759246"/>
    </source>
</evidence>